<dbReference type="EMBL" id="BJWL01000018">
    <property type="protein sequence ID" value="GFZ06029.1"/>
    <property type="molecule type" value="Genomic_DNA"/>
</dbReference>
<keyword evidence="1" id="KW-0675">Receptor</keyword>
<gene>
    <name evidence="1" type="ORF">Acr_18g0001990</name>
</gene>
<accession>A0A7J0G5I4</accession>
<reference evidence="1 2" key="1">
    <citation type="submission" date="2019-07" db="EMBL/GenBank/DDBJ databases">
        <title>De Novo Assembly of kiwifruit Actinidia rufa.</title>
        <authorList>
            <person name="Sugita-Konishi S."/>
            <person name="Sato K."/>
            <person name="Mori E."/>
            <person name="Abe Y."/>
            <person name="Kisaki G."/>
            <person name="Hamano K."/>
            <person name="Suezawa K."/>
            <person name="Otani M."/>
            <person name="Fukuda T."/>
            <person name="Manabe T."/>
            <person name="Gomi K."/>
            <person name="Tabuchi M."/>
            <person name="Akimitsu K."/>
            <person name="Kataoka I."/>
        </authorList>
    </citation>
    <scope>NUCLEOTIDE SEQUENCE [LARGE SCALE GENOMIC DNA]</scope>
    <source>
        <strain evidence="2">cv. Fuchu</strain>
    </source>
</reference>
<evidence type="ECO:0000313" key="1">
    <source>
        <dbReference type="EMBL" id="GFZ06029.1"/>
    </source>
</evidence>
<organism evidence="1 2">
    <name type="scientific">Actinidia rufa</name>
    <dbReference type="NCBI Taxonomy" id="165716"/>
    <lineage>
        <taxon>Eukaryota</taxon>
        <taxon>Viridiplantae</taxon>
        <taxon>Streptophyta</taxon>
        <taxon>Embryophyta</taxon>
        <taxon>Tracheophyta</taxon>
        <taxon>Spermatophyta</taxon>
        <taxon>Magnoliopsida</taxon>
        <taxon>eudicotyledons</taxon>
        <taxon>Gunneridae</taxon>
        <taxon>Pentapetalae</taxon>
        <taxon>asterids</taxon>
        <taxon>Ericales</taxon>
        <taxon>Actinidiaceae</taxon>
        <taxon>Actinidia</taxon>
    </lineage>
</organism>
<name>A0A7J0G5I4_9ERIC</name>
<comment type="caution">
    <text evidence="1">The sequence shown here is derived from an EMBL/GenBank/DDBJ whole genome shotgun (WGS) entry which is preliminary data.</text>
</comment>
<dbReference type="AlphaFoldDB" id="A0A7J0G5I4"/>
<sequence>MSQDSIKGTHDSVIANFRIPQYRGSMAGTVVYPKDNRKGCRSFLETPYKSNPGALPNFVLVNRGAN</sequence>
<protein>
    <submittedName>
        <fullName evidence="1">Vaculolar sorting receptor 3</fullName>
    </submittedName>
</protein>
<dbReference type="OrthoDB" id="10045365at2759"/>
<evidence type="ECO:0000313" key="2">
    <source>
        <dbReference type="Proteomes" id="UP000585474"/>
    </source>
</evidence>
<dbReference type="Proteomes" id="UP000585474">
    <property type="component" value="Unassembled WGS sequence"/>
</dbReference>
<keyword evidence="2" id="KW-1185">Reference proteome</keyword>
<dbReference type="Gene3D" id="3.50.30.30">
    <property type="match status" value="1"/>
</dbReference>
<proteinExistence type="predicted"/>